<feature type="region of interest" description="Disordered" evidence="1">
    <location>
        <begin position="147"/>
        <end position="166"/>
    </location>
</feature>
<feature type="region of interest" description="Disordered" evidence="1">
    <location>
        <begin position="87"/>
        <end position="135"/>
    </location>
</feature>
<dbReference type="Proteomes" id="UP000017861">
    <property type="component" value="Unassembled WGS sequence"/>
</dbReference>
<dbReference type="VEuPathDB" id="TriTrypDB:TCDM_12430"/>
<dbReference type="AlphaFoldDB" id="V5APJ8"/>
<evidence type="ECO:0000313" key="2">
    <source>
        <dbReference type="EMBL" id="ESS57139.1"/>
    </source>
</evidence>
<feature type="compositionally biased region" description="Basic and acidic residues" evidence="1">
    <location>
        <begin position="98"/>
        <end position="112"/>
    </location>
</feature>
<evidence type="ECO:0000256" key="1">
    <source>
        <dbReference type="SAM" id="MobiDB-lite"/>
    </source>
</evidence>
<dbReference type="EMBL" id="AYLP01000577">
    <property type="protein sequence ID" value="ESS57139.1"/>
    <property type="molecule type" value="Genomic_DNA"/>
</dbReference>
<feature type="compositionally biased region" description="Basic residues" evidence="1">
    <location>
        <begin position="115"/>
        <end position="133"/>
    </location>
</feature>
<protein>
    <submittedName>
        <fullName evidence="2">Uncharacterized protein</fullName>
    </submittedName>
</protein>
<gene>
    <name evidence="2" type="ORF">TCDM_12430</name>
</gene>
<accession>V5APJ8</accession>
<proteinExistence type="predicted"/>
<sequence>MPGHVGPLRLTLSSFPPPPAGSGHAATAVCAGCLHCSNAREHTNMCVWAVCVLLVLSVPSNFTVAISVCLLSFLACVCVQHVEKEKSGNTSDTSVGSRAEHPCGERDTRESGRNSAKHHRLHTSPHAQTHTHKSQCCQFARGRIRPSTQKTRASPAFTHNGRGKETHRHHLQFGLVANGIRPRPRSQHKTLTVPVIAQRATRRSGSASIHDVATKFPAITPTTGFGARLKEVTGGASRQQQK</sequence>
<organism evidence="2 3">
    <name type="scientific">Trypanosoma cruzi Dm28c</name>
    <dbReference type="NCBI Taxonomy" id="1416333"/>
    <lineage>
        <taxon>Eukaryota</taxon>
        <taxon>Discoba</taxon>
        <taxon>Euglenozoa</taxon>
        <taxon>Kinetoplastea</taxon>
        <taxon>Metakinetoplastina</taxon>
        <taxon>Trypanosomatida</taxon>
        <taxon>Trypanosomatidae</taxon>
        <taxon>Trypanosoma</taxon>
        <taxon>Schizotrypanum</taxon>
    </lineage>
</organism>
<name>V5APJ8_TRYCR</name>
<reference evidence="2 3" key="1">
    <citation type="journal article" date="2014" name="Genome Announc.">
        <title>Trypanosoma cruzi Clone Dm28c Draft Genome Sequence.</title>
        <authorList>
            <person name="Grisard E.C."/>
            <person name="Teixeira S.M."/>
            <person name="de Almeida L.G."/>
            <person name="Stoco P.H."/>
            <person name="Gerber A.L."/>
            <person name="Talavera-Lopez C."/>
            <person name="Lima O.C."/>
            <person name="Andersson B."/>
            <person name="de Vasconcelos A.T."/>
        </authorList>
    </citation>
    <scope>NUCLEOTIDE SEQUENCE [LARGE SCALE GENOMIC DNA]</scope>
    <source>
        <strain evidence="2 3">Dm28c</strain>
    </source>
</reference>
<comment type="caution">
    <text evidence="2">The sequence shown here is derived from an EMBL/GenBank/DDBJ whole genome shotgun (WGS) entry which is preliminary data.</text>
</comment>
<evidence type="ECO:0000313" key="3">
    <source>
        <dbReference type="Proteomes" id="UP000017861"/>
    </source>
</evidence>